<evidence type="ECO:0000313" key="14">
    <source>
        <dbReference type="Proteomes" id="UP000188729"/>
    </source>
</evidence>
<dbReference type="GO" id="GO:0102276">
    <property type="term" value="F:2-oxoglutarate oxygenase/decarboxylase (ethylene-forming) activity"/>
    <property type="evidence" value="ECO:0007669"/>
    <property type="project" value="UniProtKB-EC"/>
</dbReference>
<dbReference type="PANTHER" id="PTHR47990">
    <property type="entry name" value="2-OXOGLUTARATE (2OG) AND FE(II)-DEPENDENT OXYGENASE SUPERFAMILY PROTEIN-RELATED"/>
    <property type="match status" value="1"/>
</dbReference>
<feature type="domain" description="Fe2OG dioxygenase" evidence="12">
    <location>
        <begin position="184"/>
        <end position="290"/>
    </location>
</feature>
<dbReference type="Proteomes" id="UP000188729">
    <property type="component" value="Unassembled WGS sequence"/>
</dbReference>
<protein>
    <recommendedName>
        <fullName evidence="5">2-oxoglutarate-dependent ethylene/succinate-forming enzyme</fullName>
        <ecNumber evidence="4">1.13.12.19</ecNumber>
        <ecNumber evidence="3">1.14.20.7</ecNumber>
    </recommendedName>
    <alternativeName>
        <fullName evidence="7">2-oxoglutarate dioxygenase (ethylene-forming)</fullName>
    </alternativeName>
    <alternativeName>
        <fullName evidence="8">2-oxoglutarate/L-arginine monooxygenase/decarboxylase (succinate-forming)</fullName>
    </alternativeName>
</protein>
<evidence type="ECO:0000256" key="5">
    <source>
        <dbReference type="ARBA" id="ARBA00019045"/>
    </source>
</evidence>
<dbReference type="SUPFAM" id="SSF51197">
    <property type="entry name" value="Clavaminate synthase-like"/>
    <property type="match status" value="1"/>
</dbReference>
<dbReference type="AlphaFoldDB" id="A0A1V2EW55"/>
<comment type="pathway">
    <text evidence="2">Alkene biosynthesis; ethylene biosynthesis via 2-oxoglutarate.</text>
</comment>
<dbReference type="EMBL" id="MPSB01000003">
    <property type="protein sequence ID" value="ONF96911.1"/>
    <property type="molecule type" value="Genomic_DNA"/>
</dbReference>
<evidence type="ECO:0000256" key="3">
    <source>
        <dbReference type="ARBA" id="ARBA00012293"/>
    </source>
</evidence>
<dbReference type="Pfam" id="PF03171">
    <property type="entry name" value="2OG-FeII_Oxy"/>
    <property type="match status" value="1"/>
</dbReference>
<dbReference type="PROSITE" id="PS51471">
    <property type="entry name" value="FE2OG_OXY"/>
    <property type="match status" value="1"/>
</dbReference>
<comment type="catalytic activity">
    <reaction evidence="10">
        <text>L-arginine + 2-oxoglutarate + O2 = guanidine + L-glutamate 5-semialdehyde + succinate + CO2</text>
        <dbReference type="Rhea" id="RHEA:31535"/>
        <dbReference type="ChEBI" id="CHEBI:15379"/>
        <dbReference type="ChEBI" id="CHEBI:16526"/>
        <dbReference type="ChEBI" id="CHEBI:16810"/>
        <dbReference type="ChEBI" id="CHEBI:30031"/>
        <dbReference type="ChEBI" id="CHEBI:30087"/>
        <dbReference type="ChEBI" id="CHEBI:32682"/>
        <dbReference type="ChEBI" id="CHEBI:58066"/>
        <dbReference type="EC" id="1.14.20.7"/>
    </reaction>
</comment>
<keyword evidence="11" id="KW-0479">Metal-binding</keyword>
<dbReference type="STRING" id="1915074.SPHI_11070"/>
<dbReference type="InterPro" id="IPR026992">
    <property type="entry name" value="DIOX_N"/>
</dbReference>
<keyword evidence="11" id="KW-0560">Oxidoreductase</keyword>
<comment type="cofactor">
    <cofactor evidence="1">
        <name>Fe(2+)</name>
        <dbReference type="ChEBI" id="CHEBI:29033"/>
    </cofactor>
</comment>
<evidence type="ECO:0000256" key="9">
    <source>
        <dbReference type="ARBA" id="ARBA00047725"/>
    </source>
</evidence>
<keyword evidence="11" id="KW-0408">Iron</keyword>
<evidence type="ECO:0000256" key="4">
    <source>
        <dbReference type="ARBA" id="ARBA00012531"/>
    </source>
</evidence>
<dbReference type="Gene3D" id="2.60.120.330">
    <property type="entry name" value="B-lactam Antibiotic, Isopenicillin N Synthase, Chain"/>
    <property type="match status" value="1"/>
</dbReference>
<comment type="caution">
    <text evidence="13">The sequence shown here is derived from an EMBL/GenBank/DDBJ whole genome shotgun (WGS) entry which is preliminary data.</text>
</comment>
<keyword evidence="14" id="KW-1185">Reference proteome</keyword>
<sequence>MLMWRFPVRTTKAFEMLDTPLANVPTLSLADQARDPERFAADLGGSFRRFGFAVVADHGIPGDLIARAWSETEALFKLADDEKRGYFVEGGGGARGYTPFKTEIAKDAKHVDLKEFWHVGRELPAGHRYAGDMAPNIWPARPEGFKDTFVELFAAFDTAGDKLLSAIARHLGLAPDWFDPAVKDGNSVLRLLHYPPIPVDAEGVRAGAHEDINLITLLLGAEEAGLELLDRDSGRWLAIKPPEGAMVVNVGDMLQRLTNHVLPSTTHRVVNPPPERRGHSRYSMPFFLHPAPDFLIETLPQTITAENPNRYPTPITANGYLHERLVEIGLIKK</sequence>
<evidence type="ECO:0000256" key="7">
    <source>
        <dbReference type="ARBA" id="ARBA00031011"/>
    </source>
</evidence>
<organism evidence="13 14">
    <name type="scientific">Sphingomonas jeddahensis</name>
    <dbReference type="NCBI Taxonomy" id="1915074"/>
    <lineage>
        <taxon>Bacteria</taxon>
        <taxon>Pseudomonadati</taxon>
        <taxon>Pseudomonadota</taxon>
        <taxon>Alphaproteobacteria</taxon>
        <taxon>Sphingomonadales</taxon>
        <taxon>Sphingomonadaceae</taxon>
        <taxon>Sphingomonas</taxon>
    </lineage>
</organism>
<evidence type="ECO:0000256" key="2">
    <source>
        <dbReference type="ARBA" id="ARBA00004767"/>
    </source>
</evidence>
<dbReference type="EC" id="1.13.12.19" evidence="4"/>
<proteinExistence type="inferred from homology"/>
<comment type="catalytic activity">
    <reaction evidence="9">
        <text>2-oxoglutarate + O2 + 2 H(+) = ethene + 3 CO2 + H2O</text>
        <dbReference type="Rhea" id="RHEA:31523"/>
        <dbReference type="ChEBI" id="CHEBI:15377"/>
        <dbReference type="ChEBI" id="CHEBI:15378"/>
        <dbReference type="ChEBI" id="CHEBI:15379"/>
        <dbReference type="ChEBI" id="CHEBI:16526"/>
        <dbReference type="ChEBI" id="CHEBI:16810"/>
        <dbReference type="ChEBI" id="CHEBI:18153"/>
        <dbReference type="EC" id="1.13.12.19"/>
    </reaction>
</comment>
<reference evidence="13 14" key="1">
    <citation type="submission" date="2016-11" db="EMBL/GenBank/DDBJ databases">
        <title>Genome sequence of Sphingomonas jeddahensis G39.</title>
        <authorList>
            <person name="Poehlein A."/>
            <person name="Wuebbeler J.H."/>
            <person name="Steinbuechel A."/>
            <person name="Daniel R."/>
        </authorList>
    </citation>
    <scope>NUCLEOTIDE SEQUENCE [LARGE SCALE GENOMIC DNA]</scope>
    <source>
        <strain evidence="13 14">G39</strain>
    </source>
</reference>
<dbReference type="InterPro" id="IPR027443">
    <property type="entry name" value="IPNS-like_sf"/>
</dbReference>
<gene>
    <name evidence="13" type="ORF">SPHI_11070</name>
</gene>
<evidence type="ECO:0000313" key="13">
    <source>
        <dbReference type="EMBL" id="ONF96911.1"/>
    </source>
</evidence>
<evidence type="ECO:0000256" key="8">
    <source>
        <dbReference type="ARBA" id="ARBA00031282"/>
    </source>
</evidence>
<accession>A0A1V2EW55</accession>
<evidence type="ECO:0000256" key="10">
    <source>
        <dbReference type="ARBA" id="ARBA00049359"/>
    </source>
</evidence>
<dbReference type="EC" id="1.14.20.7" evidence="3"/>
<evidence type="ECO:0000256" key="6">
    <source>
        <dbReference type="ARBA" id="ARBA00022666"/>
    </source>
</evidence>
<dbReference type="GO" id="GO:0046872">
    <property type="term" value="F:metal ion binding"/>
    <property type="evidence" value="ECO:0007669"/>
    <property type="project" value="UniProtKB-KW"/>
</dbReference>
<comment type="similarity">
    <text evidence="11">Belongs to the iron/ascorbate-dependent oxidoreductase family.</text>
</comment>
<keyword evidence="6" id="KW-0266">Ethylene biosynthesis</keyword>
<evidence type="ECO:0000256" key="1">
    <source>
        <dbReference type="ARBA" id="ARBA00001954"/>
    </source>
</evidence>
<dbReference type="InterPro" id="IPR050231">
    <property type="entry name" value="Iron_ascorbate_oxido_reductase"/>
</dbReference>
<name>A0A1V2EW55_9SPHN</name>
<evidence type="ECO:0000256" key="11">
    <source>
        <dbReference type="RuleBase" id="RU003682"/>
    </source>
</evidence>
<dbReference type="InterPro" id="IPR005123">
    <property type="entry name" value="Oxoglu/Fe-dep_dioxygenase_dom"/>
</dbReference>
<dbReference type="Pfam" id="PF14226">
    <property type="entry name" value="DIOX_N"/>
    <property type="match status" value="1"/>
</dbReference>
<dbReference type="InterPro" id="IPR044861">
    <property type="entry name" value="IPNS-like_FE2OG_OXY"/>
</dbReference>
<evidence type="ECO:0000259" key="12">
    <source>
        <dbReference type="PROSITE" id="PS51471"/>
    </source>
</evidence>
<dbReference type="GO" id="GO:0009693">
    <property type="term" value="P:ethylene biosynthetic process"/>
    <property type="evidence" value="ECO:0007669"/>
    <property type="project" value="UniProtKB-KW"/>
</dbReference>